<dbReference type="InterPro" id="IPR011009">
    <property type="entry name" value="Kinase-like_dom_sf"/>
</dbReference>
<protein>
    <submittedName>
        <fullName evidence="9">Serine/threonine protein kinase</fullName>
    </submittedName>
</protein>
<dbReference type="PANTHER" id="PTHR43289">
    <property type="entry name" value="MITOGEN-ACTIVATED PROTEIN KINASE KINASE KINASE 20-RELATED"/>
    <property type="match status" value="1"/>
</dbReference>
<sequence length="619" mass="65991">MNATGRAPEDDRDDGATENNAAEDRTVIVSGARSSFTNAPGVPEAPGAPHAFDPAATHNVLPPGTRLGEFEILGLIGEGGFGIVYLAFDTSLDRHVALKEYMPSALAARVGATQVQVRSARYESMFRAGLKSFINDEARLLARFDHQSLVKVYRFWEANGTAYMAMPYYKGVTLRDALKAMKTPPDEAWLRTLLTPLVDALAVLHAANCFHRDIAPDNIILLDEGHRPVLLDFGAARRVIGDMTQALTVILKPGYAPIEQYAEVPSLRQGPWTDHYALAALVYFAITGKTPPPSVGRMVKDSYQPLAKLAAGRYSDRFLKAIDHALNVQPANRPQTDRQFAAELGISLDEDAAGGGKSAMTASARRRIGWMFGAACGLAAAAALGFFVPKLLMHAPPGIVEADRIASGVDVASASIAASAAPAVASATVEARASTPVTPPPALPPFTPADEFARIVSLADPSIVVKAEVPQPRAVIGRDRLRFSVTSNRDGYLYVFVVDPDNAYMQLFPNTLDPDNRIKAKKRLVLPGSNWAMDAGDPVGANHFIAIVSAVPRDFSALDMTHDDAFARLSVEAQKAAAAQRTLTASPFAGVPSCASEAPSCPVAFGAAAFKIDVVHSSK</sequence>
<dbReference type="STRING" id="1777140.AWB79_06016"/>
<dbReference type="GO" id="GO:0004674">
    <property type="term" value="F:protein serine/threonine kinase activity"/>
    <property type="evidence" value="ECO:0007669"/>
    <property type="project" value="UniProtKB-KW"/>
</dbReference>
<dbReference type="PANTHER" id="PTHR43289:SF34">
    <property type="entry name" value="SERINE_THREONINE-PROTEIN KINASE YBDM-RELATED"/>
    <property type="match status" value="1"/>
</dbReference>
<dbReference type="Pfam" id="PF14326">
    <property type="entry name" value="DUF4384"/>
    <property type="match status" value="1"/>
</dbReference>
<evidence type="ECO:0000313" key="10">
    <source>
        <dbReference type="Proteomes" id="UP000054851"/>
    </source>
</evidence>
<keyword evidence="7" id="KW-1133">Transmembrane helix</keyword>
<name>A0A158CUM1_9BURK</name>
<evidence type="ECO:0000256" key="2">
    <source>
        <dbReference type="ARBA" id="ARBA00022741"/>
    </source>
</evidence>
<gene>
    <name evidence="9" type="ORF">AWB79_06016</name>
</gene>
<comment type="caution">
    <text evidence="9">The sequence shown here is derived from an EMBL/GenBank/DDBJ whole genome shotgun (WGS) entry which is preliminary data.</text>
</comment>
<evidence type="ECO:0000256" key="7">
    <source>
        <dbReference type="SAM" id="Phobius"/>
    </source>
</evidence>
<dbReference type="InterPro" id="IPR017441">
    <property type="entry name" value="Protein_kinase_ATP_BS"/>
</dbReference>
<keyword evidence="1" id="KW-0808">Transferase</keyword>
<feature type="binding site" evidence="5">
    <location>
        <position position="99"/>
    </location>
    <ligand>
        <name>ATP</name>
        <dbReference type="ChEBI" id="CHEBI:30616"/>
    </ligand>
</feature>
<evidence type="ECO:0000256" key="4">
    <source>
        <dbReference type="ARBA" id="ARBA00022840"/>
    </source>
</evidence>
<organism evidence="9 10">
    <name type="scientific">Caballeronia hypogeia</name>
    <dbReference type="NCBI Taxonomy" id="1777140"/>
    <lineage>
        <taxon>Bacteria</taxon>
        <taxon>Pseudomonadati</taxon>
        <taxon>Pseudomonadota</taxon>
        <taxon>Betaproteobacteria</taxon>
        <taxon>Burkholderiales</taxon>
        <taxon>Burkholderiaceae</taxon>
        <taxon>Caballeronia</taxon>
    </lineage>
</organism>
<feature type="transmembrane region" description="Helical" evidence="7">
    <location>
        <begin position="368"/>
        <end position="388"/>
    </location>
</feature>
<dbReference type="GO" id="GO:0005524">
    <property type="term" value="F:ATP binding"/>
    <property type="evidence" value="ECO:0007669"/>
    <property type="project" value="UniProtKB-UniRule"/>
</dbReference>
<dbReference type="GO" id="GO:0004713">
    <property type="term" value="F:protein tyrosine kinase activity"/>
    <property type="evidence" value="ECO:0007669"/>
    <property type="project" value="InterPro"/>
</dbReference>
<dbReference type="EMBL" id="FCOA02000028">
    <property type="protein sequence ID" value="SAK86028.1"/>
    <property type="molecule type" value="Genomic_DNA"/>
</dbReference>
<feature type="region of interest" description="Disordered" evidence="6">
    <location>
        <begin position="1"/>
        <end position="57"/>
    </location>
</feature>
<dbReference type="PROSITE" id="PS50011">
    <property type="entry name" value="PROTEIN_KINASE_DOM"/>
    <property type="match status" value="1"/>
</dbReference>
<dbReference type="PROSITE" id="PS00107">
    <property type="entry name" value="PROTEIN_KINASE_ATP"/>
    <property type="match status" value="1"/>
</dbReference>
<evidence type="ECO:0000256" key="6">
    <source>
        <dbReference type="SAM" id="MobiDB-lite"/>
    </source>
</evidence>
<evidence type="ECO:0000256" key="3">
    <source>
        <dbReference type="ARBA" id="ARBA00022777"/>
    </source>
</evidence>
<keyword evidence="2 5" id="KW-0547">Nucleotide-binding</keyword>
<reference evidence="9" key="1">
    <citation type="submission" date="2016-01" db="EMBL/GenBank/DDBJ databases">
        <authorList>
            <person name="Peeters C."/>
        </authorList>
    </citation>
    <scope>NUCLEOTIDE SEQUENCE</scope>
    <source>
        <strain evidence="9">LMG 29322</strain>
    </source>
</reference>
<dbReference type="Gene3D" id="3.30.200.20">
    <property type="entry name" value="Phosphorylase Kinase, domain 1"/>
    <property type="match status" value="1"/>
</dbReference>
<evidence type="ECO:0000313" key="9">
    <source>
        <dbReference type="EMBL" id="SAK86028.1"/>
    </source>
</evidence>
<dbReference type="SMART" id="SM00219">
    <property type="entry name" value="TyrKc"/>
    <property type="match status" value="1"/>
</dbReference>
<dbReference type="InterPro" id="IPR020635">
    <property type="entry name" value="Tyr_kinase_cat_dom"/>
</dbReference>
<dbReference type="SUPFAM" id="SSF56112">
    <property type="entry name" value="Protein kinase-like (PK-like)"/>
    <property type="match status" value="1"/>
</dbReference>
<dbReference type="Proteomes" id="UP000054851">
    <property type="component" value="Unassembled WGS sequence"/>
</dbReference>
<dbReference type="AlphaFoldDB" id="A0A158CUM1"/>
<dbReference type="InterPro" id="IPR025493">
    <property type="entry name" value="DUF4384"/>
</dbReference>
<dbReference type="Pfam" id="PF00069">
    <property type="entry name" value="Pkinase"/>
    <property type="match status" value="1"/>
</dbReference>
<keyword evidence="9" id="KW-0723">Serine/threonine-protein kinase</keyword>
<keyword evidence="7" id="KW-0812">Transmembrane</keyword>
<evidence type="ECO:0000256" key="1">
    <source>
        <dbReference type="ARBA" id="ARBA00022679"/>
    </source>
</evidence>
<dbReference type="InterPro" id="IPR008266">
    <property type="entry name" value="Tyr_kinase_AS"/>
</dbReference>
<keyword evidence="10" id="KW-1185">Reference proteome</keyword>
<feature type="domain" description="Protein kinase" evidence="8">
    <location>
        <begin position="70"/>
        <end position="346"/>
    </location>
</feature>
<accession>A0A158CUM1</accession>
<evidence type="ECO:0000256" key="5">
    <source>
        <dbReference type="PROSITE-ProRule" id="PRU10141"/>
    </source>
</evidence>
<evidence type="ECO:0000259" key="8">
    <source>
        <dbReference type="PROSITE" id="PS50011"/>
    </source>
</evidence>
<keyword evidence="4 5" id="KW-0067">ATP-binding</keyword>
<dbReference type="CDD" id="cd14014">
    <property type="entry name" value="STKc_PknB_like"/>
    <property type="match status" value="1"/>
</dbReference>
<dbReference type="InterPro" id="IPR000719">
    <property type="entry name" value="Prot_kinase_dom"/>
</dbReference>
<dbReference type="OrthoDB" id="9801841at2"/>
<keyword evidence="3 9" id="KW-0418">Kinase</keyword>
<dbReference type="Gene3D" id="1.10.510.10">
    <property type="entry name" value="Transferase(Phosphotransferase) domain 1"/>
    <property type="match status" value="1"/>
</dbReference>
<dbReference type="PROSITE" id="PS00109">
    <property type="entry name" value="PROTEIN_KINASE_TYR"/>
    <property type="match status" value="1"/>
</dbReference>
<dbReference type="RefSeq" id="WP_061171054.1">
    <property type="nucleotide sequence ID" value="NZ_FCOA02000028.1"/>
</dbReference>
<proteinExistence type="predicted"/>
<keyword evidence="7" id="KW-0472">Membrane</keyword>